<organism evidence="7 8">
    <name type="scientific">Phytophthora cactorum</name>
    <dbReference type="NCBI Taxonomy" id="29920"/>
    <lineage>
        <taxon>Eukaryota</taxon>
        <taxon>Sar</taxon>
        <taxon>Stramenopiles</taxon>
        <taxon>Oomycota</taxon>
        <taxon>Peronosporomycetes</taxon>
        <taxon>Peronosporales</taxon>
        <taxon>Peronosporaceae</taxon>
        <taxon>Phytophthora</taxon>
    </lineage>
</organism>
<dbReference type="Proteomes" id="UP000735874">
    <property type="component" value="Unassembled WGS sequence"/>
</dbReference>
<comment type="caution">
    <text evidence="7">The sequence shown here is derived from an EMBL/GenBank/DDBJ whole genome shotgun (WGS) entry which is preliminary data.</text>
</comment>
<evidence type="ECO:0000313" key="6">
    <source>
        <dbReference type="EMBL" id="KAG6943239.1"/>
    </source>
</evidence>
<dbReference type="EMBL" id="RCMI01000273">
    <property type="protein sequence ID" value="KAG2920784.1"/>
    <property type="molecule type" value="Genomic_DNA"/>
</dbReference>
<reference evidence="7 8" key="1">
    <citation type="submission" date="2018-01" db="EMBL/GenBank/DDBJ databases">
        <title>Draft genome of the strawberry crown rot pathogen Phytophthora cactorum.</title>
        <authorList>
            <person name="Armitage A.D."/>
            <person name="Lysoe E."/>
            <person name="Nellist C.F."/>
            <person name="Harrison R.J."/>
            <person name="Brurberg M.B."/>
        </authorList>
    </citation>
    <scope>NUCLEOTIDE SEQUENCE [LARGE SCALE GENOMIC DNA]</scope>
    <source>
        <strain evidence="7 8">10300</strain>
    </source>
</reference>
<dbReference type="EMBL" id="JAENGZ010002634">
    <property type="protein sequence ID" value="KAG6943239.1"/>
    <property type="molecule type" value="Genomic_DNA"/>
</dbReference>
<dbReference type="EMBL" id="RCMK01000649">
    <property type="protein sequence ID" value="KAG2917722.1"/>
    <property type="molecule type" value="Genomic_DNA"/>
</dbReference>
<reference evidence="1" key="2">
    <citation type="submission" date="2018-10" db="EMBL/GenBank/DDBJ databases">
        <title>Effector identification in a new, highly contiguous assembly of the strawberry crown rot pathogen Phytophthora cactorum.</title>
        <authorList>
            <person name="Armitage A.D."/>
            <person name="Nellist C.F."/>
            <person name="Bates H."/>
            <person name="Vickerstaff R.J."/>
            <person name="Harrison R.J."/>
        </authorList>
    </citation>
    <scope>NUCLEOTIDE SEQUENCE</scope>
    <source>
        <strain evidence="1">15-7</strain>
        <strain evidence="3">4032</strain>
        <strain evidence="2">4040</strain>
        <strain evidence="4">P415</strain>
        <strain evidence="5">P421</strain>
    </source>
</reference>
<dbReference type="EMBL" id="RCMV01001637">
    <property type="protein sequence ID" value="KAG3207794.1"/>
    <property type="molecule type" value="Genomic_DNA"/>
</dbReference>
<gene>
    <name evidence="6" type="ORF">JG687_00018584</name>
    <name evidence="7" type="ORF">PC110_g8325</name>
    <name evidence="1" type="ORF">PC113_g23209</name>
    <name evidence="3" type="ORF">PC115_g9697</name>
    <name evidence="2" type="ORF">PC117_g17341</name>
    <name evidence="4" type="ORF">PC118_g20100</name>
    <name evidence="5" type="ORF">PC129_g21168</name>
</gene>
<protein>
    <submittedName>
        <fullName evidence="7">Uncharacterized protein</fullName>
    </submittedName>
</protein>
<dbReference type="Proteomes" id="UP000697107">
    <property type="component" value="Unassembled WGS sequence"/>
</dbReference>
<dbReference type="AlphaFoldDB" id="A0A329SEV7"/>
<reference evidence="6" key="3">
    <citation type="submission" date="2021-01" db="EMBL/GenBank/DDBJ databases">
        <title>Phytophthora aleatoria, a newly-described species from Pinus radiata is distinct from Phytophthora cactorum isolates based on comparative genomics.</title>
        <authorList>
            <person name="Mcdougal R."/>
            <person name="Panda P."/>
            <person name="Williams N."/>
            <person name="Studholme D.J."/>
        </authorList>
    </citation>
    <scope>NUCLEOTIDE SEQUENCE</scope>
    <source>
        <strain evidence="6">NZFS 3830</strain>
    </source>
</reference>
<dbReference type="OrthoDB" id="408631at2759"/>
<dbReference type="EMBL" id="RCML01001172">
    <property type="protein sequence ID" value="KAG2964816.1"/>
    <property type="molecule type" value="Genomic_DNA"/>
</dbReference>
<dbReference type="Proteomes" id="UP000774804">
    <property type="component" value="Unassembled WGS sequence"/>
</dbReference>
<evidence type="ECO:0000313" key="1">
    <source>
        <dbReference type="EMBL" id="KAG2815398.1"/>
    </source>
</evidence>
<evidence type="ECO:0000313" key="4">
    <source>
        <dbReference type="EMBL" id="KAG2964816.1"/>
    </source>
</evidence>
<dbReference type="EMBL" id="MJFZ01000171">
    <property type="protein sequence ID" value="RAW35367.1"/>
    <property type="molecule type" value="Genomic_DNA"/>
</dbReference>
<name>A0A329SEV7_9STRA</name>
<evidence type="ECO:0000313" key="8">
    <source>
        <dbReference type="Proteomes" id="UP000251314"/>
    </source>
</evidence>
<dbReference type="EMBL" id="RCMG01002058">
    <property type="protein sequence ID" value="KAG2815398.1"/>
    <property type="molecule type" value="Genomic_DNA"/>
</dbReference>
<accession>A0A329SEV7</accession>
<dbReference type="VEuPathDB" id="FungiDB:PC110_g8325"/>
<evidence type="ECO:0000313" key="2">
    <source>
        <dbReference type="EMBL" id="KAG2917722.1"/>
    </source>
</evidence>
<evidence type="ECO:0000313" key="7">
    <source>
        <dbReference type="EMBL" id="RAW35367.1"/>
    </source>
</evidence>
<evidence type="ECO:0000313" key="3">
    <source>
        <dbReference type="EMBL" id="KAG2920784.1"/>
    </source>
</evidence>
<dbReference type="Proteomes" id="UP000688947">
    <property type="component" value="Unassembled WGS sequence"/>
</dbReference>
<sequence length="117" mass="13363">MYPAEDYESAGLRFNDIRQSYEVTAKNYGLSNALNNETWNAEIANRPELLLLQHVLAYGVERDDSNPNSVWPDDKLYWPQFNDSSVGTQIVINDTFSVAEYALANVKSVHCNKALWF</sequence>
<dbReference type="Proteomes" id="UP000251314">
    <property type="component" value="Unassembled WGS sequence"/>
</dbReference>
<evidence type="ECO:0000313" key="5">
    <source>
        <dbReference type="EMBL" id="KAG3207794.1"/>
    </source>
</evidence>
<dbReference type="STRING" id="29920.A0A329SEV7"/>
<dbReference type="Proteomes" id="UP000736787">
    <property type="component" value="Unassembled WGS sequence"/>
</dbReference>
<keyword evidence="8" id="KW-1185">Reference proteome</keyword>
<dbReference type="Proteomes" id="UP000760860">
    <property type="component" value="Unassembled WGS sequence"/>
</dbReference>
<proteinExistence type="predicted"/>